<name>A0A975NJP2_9BRAD</name>
<accession>A0A975NJP2</accession>
<dbReference type="PANTHER" id="PTHR30627:SF6">
    <property type="entry name" value="BETA-LACTAMASE YBXI-RELATED"/>
    <property type="match status" value="1"/>
</dbReference>
<evidence type="ECO:0000256" key="4">
    <source>
        <dbReference type="ARBA" id="ARBA00022729"/>
    </source>
</evidence>
<proteinExistence type="inferred from homology"/>
<keyword evidence="6 8" id="KW-0046">Antibiotic resistance</keyword>
<gene>
    <name evidence="11" type="primary">blaOXA</name>
    <name evidence="11" type="ORF">KMZ29_12120</name>
</gene>
<keyword evidence="4 9" id="KW-0732">Signal</keyword>
<dbReference type="InterPro" id="IPR050515">
    <property type="entry name" value="Beta-lactam/transpept"/>
</dbReference>
<evidence type="ECO:0000313" key="11">
    <source>
        <dbReference type="EMBL" id="QWG15334.1"/>
    </source>
</evidence>
<dbReference type="EMBL" id="CP076134">
    <property type="protein sequence ID" value="QWG15334.1"/>
    <property type="molecule type" value="Genomic_DNA"/>
</dbReference>
<dbReference type="SUPFAM" id="SSF56601">
    <property type="entry name" value="beta-lactamase/transpeptidase-like"/>
    <property type="match status" value="1"/>
</dbReference>
<dbReference type="InterPro" id="IPR002137">
    <property type="entry name" value="Beta-lactam_class-D_AS"/>
</dbReference>
<dbReference type="NCBIfam" id="NF012161">
    <property type="entry name" value="bla_class_D_main"/>
    <property type="match status" value="1"/>
</dbReference>
<evidence type="ECO:0000256" key="6">
    <source>
        <dbReference type="ARBA" id="ARBA00023251"/>
    </source>
</evidence>
<feature type="signal peptide" evidence="9">
    <location>
        <begin position="1"/>
        <end position="23"/>
    </location>
</feature>
<dbReference type="Pfam" id="PF00905">
    <property type="entry name" value="Transpeptidase"/>
    <property type="match status" value="1"/>
</dbReference>
<organism evidence="11 12">
    <name type="scientific">Bradyrhizobium sediminis</name>
    <dbReference type="NCBI Taxonomy" id="2840469"/>
    <lineage>
        <taxon>Bacteria</taxon>
        <taxon>Pseudomonadati</taxon>
        <taxon>Pseudomonadota</taxon>
        <taxon>Alphaproteobacteria</taxon>
        <taxon>Hyphomicrobiales</taxon>
        <taxon>Nitrobacteraceae</taxon>
        <taxon>Bradyrhizobium</taxon>
    </lineage>
</organism>
<evidence type="ECO:0000256" key="5">
    <source>
        <dbReference type="ARBA" id="ARBA00022801"/>
    </source>
</evidence>
<dbReference type="GO" id="GO:0008800">
    <property type="term" value="F:beta-lactamase activity"/>
    <property type="evidence" value="ECO:0007669"/>
    <property type="project" value="UniProtKB-UniRule"/>
</dbReference>
<evidence type="ECO:0000256" key="7">
    <source>
        <dbReference type="PIRSR" id="PIRSR602137-50"/>
    </source>
</evidence>
<evidence type="ECO:0000256" key="9">
    <source>
        <dbReference type="SAM" id="SignalP"/>
    </source>
</evidence>
<evidence type="ECO:0000256" key="8">
    <source>
        <dbReference type="RuleBase" id="RU361140"/>
    </source>
</evidence>
<feature type="modified residue" description="N6-carboxylysine" evidence="7">
    <location>
        <position position="78"/>
    </location>
</feature>
<dbReference type="PANTHER" id="PTHR30627">
    <property type="entry name" value="PEPTIDOGLYCAN D,D-TRANSPEPTIDASE"/>
    <property type="match status" value="1"/>
</dbReference>
<dbReference type="GO" id="GO:0071555">
    <property type="term" value="P:cell wall organization"/>
    <property type="evidence" value="ECO:0007669"/>
    <property type="project" value="TreeGrafter"/>
</dbReference>
<feature type="domain" description="Penicillin-binding protein transpeptidase" evidence="10">
    <location>
        <begin position="72"/>
        <end position="265"/>
    </location>
</feature>
<evidence type="ECO:0000256" key="1">
    <source>
        <dbReference type="ARBA" id="ARBA00001526"/>
    </source>
</evidence>
<dbReference type="Proteomes" id="UP000680839">
    <property type="component" value="Chromosome"/>
</dbReference>
<feature type="active site" description="Acyl-ester intermediate" evidence="7">
    <location>
        <position position="75"/>
    </location>
</feature>
<dbReference type="GO" id="GO:0046677">
    <property type="term" value="P:response to antibiotic"/>
    <property type="evidence" value="ECO:0007669"/>
    <property type="project" value="UniProtKB-UniRule"/>
</dbReference>
<dbReference type="GO" id="GO:0005886">
    <property type="term" value="C:plasma membrane"/>
    <property type="evidence" value="ECO:0007669"/>
    <property type="project" value="TreeGrafter"/>
</dbReference>
<dbReference type="InterPro" id="IPR012338">
    <property type="entry name" value="Beta-lactam/transpept-like"/>
</dbReference>
<dbReference type="AlphaFoldDB" id="A0A975NJP2"/>
<feature type="chain" id="PRO_5037041082" description="Beta-lactamase" evidence="9">
    <location>
        <begin position="24"/>
        <end position="272"/>
    </location>
</feature>
<sequence length="272" mass="30085">MINRRHALGLFAAASLLSSRSYANVAYQRSEIRADLAKRFADEGTPGTFVGYKTDDYLIIASDKDRSGEAKLPASTFKIPNSIIALETGVVEDPDKDVFKWDGVTRSIEAWNKDHTLRTAIAASVVPAYQEIARRIGPERMQKYLDLFEYGNRNIGGGIDQFWLTGDLRIDPVQQIDFVDRLRRGVLPVSKRSQDLVRDILPVTKVGDAVIRAKTGLLGAERGEPSLGWLVGWAEKGSAITVFALNMDCREPRHVASRIKVAQQCLADIGAI</sequence>
<evidence type="ECO:0000256" key="2">
    <source>
        <dbReference type="ARBA" id="ARBA00007898"/>
    </source>
</evidence>
<evidence type="ECO:0000313" key="12">
    <source>
        <dbReference type="Proteomes" id="UP000680839"/>
    </source>
</evidence>
<comment type="similarity">
    <text evidence="2 8">Belongs to the class-D beta-lactamase family.</text>
</comment>
<evidence type="ECO:0000259" key="10">
    <source>
        <dbReference type="Pfam" id="PF00905"/>
    </source>
</evidence>
<dbReference type="GO" id="GO:0017001">
    <property type="term" value="P:antibiotic catabolic process"/>
    <property type="evidence" value="ECO:0007669"/>
    <property type="project" value="InterPro"/>
</dbReference>
<evidence type="ECO:0000256" key="3">
    <source>
        <dbReference type="ARBA" id="ARBA00012865"/>
    </source>
</evidence>
<dbReference type="GO" id="GO:0008658">
    <property type="term" value="F:penicillin binding"/>
    <property type="evidence" value="ECO:0007669"/>
    <property type="project" value="InterPro"/>
</dbReference>
<protein>
    <recommendedName>
        <fullName evidence="3 8">Beta-lactamase</fullName>
        <ecNumber evidence="3 8">3.5.2.6</ecNumber>
    </recommendedName>
</protein>
<dbReference type="Gene3D" id="3.40.710.10">
    <property type="entry name" value="DD-peptidase/beta-lactamase superfamily"/>
    <property type="match status" value="1"/>
</dbReference>
<dbReference type="PROSITE" id="PS00337">
    <property type="entry name" value="BETA_LACTAMASE_D"/>
    <property type="match status" value="1"/>
</dbReference>
<reference evidence="11" key="1">
    <citation type="submission" date="2021-06" db="EMBL/GenBank/DDBJ databases">
        <title>Bradyrhizobium sp. S2-20-1 Genome sequencing.</title>
        <authorList>
            <person name="Jin L."/>
        </authorList>
    </citation>
    <scope>NUCLEOTIDE SEQUENCE</scope>
    <source>
        <strain evidence="11">S2-20-1</strain>
    </source>
</reference>
<dbReference type="EC" id="3.5.2.6" evidence="3 8"/>
<comment type="catalytic activity">
    <reaction evidence="1 8">
        <text>a beta-lactam + H2O = a substituted beta-amino acid</text>
        <dbReference type="Rhea" id="RHEA:20401"/>
        <dbReference type="ChEBI" id="CHEBI:15377"/>
        <dbReference type="ChEBI" id="CHEBI:35627"/>
        <dbReference type="ChEBI" id="CHEBI:140347"/>
        <dbReference type="EC" id="3.5.2.6"/>
    </reaction>
</comment>
<dbReference type="InterPro" id="IPR001460">
    <property type="entry name" value="PCN-bd_Tpept"/>
</dbReference>
<keyword evidence="5 8" id="KW-0378">Hydrolase</keyword>